<comment type="subunit">
    <text evidence="2">Heterodimer of SbcC and SbcD.</text>
</comment>
<evidence type="ECO:0000313" key="6">
    <source>
        <dbReference type="EMBL" id="GIO28401.1"/>
    </source>
</evidence>
<feature type="coiled-coil region" evidence="4">
    <location>
        <begin position="182"/>
        <end position="216"/>
    </location>
</feature>
<keyword evidence="7" id="KW-1185">Reference proteome</keyword>
<dbReference type="InterPro" id="IPR027417">
    <property type="entry name" value="P-loop_NTPase"/>
</dbReference>
<dbReference type="Pfam" id="PF13558">
    <property type="entry name" value="SbcC_Walker_B"/>
    <property type="match status" value="1"/>
</dbReference>
<gene>
    <name evidence="6" type="primary">sbcC</name>
    <name evidence="6" type="ORF">J43TS3_30120</name>
</gene>
<feature type="coiled-coil region" evidence="4">
    <location>
        <begin position="442"/>
        <end position="500"/>
    </location>
</feature>
<evidence type="ECO:0000256" key="4">
    <source>
        <dbReference type="SAM" id="Coils"/>
    </source>
</evidence>
<dbReference type="RefSeq" id="WP_212921870.1">
    <property type="nucleotide sequence ID" value="NZ_BORP01000007.1"/>
</dbReference>
<feature type="domain" description="Rad50/SbcC-type AAA" evidence="5">
    <location>
        <begin position="5"/>
        <end position="211"/>
    </location>
</feature>
<dbReference type="GO" id="GO:0006302">
    <property type="term" value="P:double-strand break repair"/>
    <property type="evidence" value="ECO:0007669"/>
    <property type="project" value="InterPro"/>
</dbReference>
<evidence type="ECO:0000256" key="2">
    <source>
        <dbReference type="ARBA" id="ARBA00011322"/>
    </source>
</evidence>
<dbReference type="Proteomes" id="UP000676917">
    <property type="component" value="Unassembled WGS sequence"/>
</dbReference>
<sequence>MRALKLSMTAFGPYLDKQVIHFEELGDESIFLITGPTGAGKTTIFDAICFALYGKASGTDRDQDSLRSHFAATDEPTEVEFRFALNNKVYEIVRNPKQLKKKERGEGYTEEPAKAQFYEIVDEERHLLSSRIKDVNEAIEDRLGFDYEQFRKMVLIPQGEFRKLISENSREREAILQKIFHTQFYEKVTEELKAKSKELEAELRKLENDIQYEFSKVDWQRVEFEENTTNENYIEMLTVEIEETKKLEAVQEKLKNKQQEKVMIAEEKLRKASLVEEKFKEQQLLQVQYEQLEKMKDSIAEKKEKLKLAKLADQILPLEEQANARKEEWKNQVSLLQRQADKVKQLKHDFAEVQSKYQDALSKEHERESLKEEINKAKKQLEQVNDYLQLLKKVDNLRQEKEKEDTNLLAIEREMQQNEVKLSTMDKQLASESVLTKSYYETKETLKNQENLQNKLHVLRAEEDQLKALRRQYKLAQNTYIEKQEKMKQLKEQYAVLELQQKEQFASVLAHQLVTGEPCPVCGSTHHPNKAVHESIENDFEQMDQLKLQIQQEEILFESIQREFVDHKTNGQTQRSLVDKLQAEIQGIYPEFKIEDIDVLLTTVDHEIQSIKNKLEAIVKKQKEIEFIQFERKIVQSKNSELKQTFDLNINNLKAVNEELIRTDTIREQLQEQLPEQLTDPEAFSNTLTEKEKLYKKVIQEWEQLKSTYEKISETLQRETTVLEQQEKFERETKKKYDMQYERFLNSLIDYGFNTIEEYYQFKLPLELQREIELEIDDYNNKLSQIRYRLTQLQEQLASAARENLTDLEAEVSNHKNELSSYHEKLLTLRNKLKHDEGILHKTQDILAKMKNLDADYYVVGSLADLSSGNNSLRLSFERYVLASFLDEILLQANIRLDRMTDHRYQLIRSGAVAKRGAQSGLDLEVMDHHTGITRSVKTLSGGEGFKAALSLALGLADVVQAHAGGVQLDTLFIDEGFGTLDDVSLQQAIDCLKDLQESNRLLGIISHVPALKNEIHAKLAITPSHRGSSLVFNFGK</sequence>
<reference evidence="6" key="1">
    <citation type="submission" date="2021-03" db="EMBL/GenBank/DDBJ databases">
        <title>Antimicrobial resistance genes in bacteria isolated from Japanese honey, and their potential for conferring macrolide and lincosamide resistance in the American foulbrood pathogen Paenibacillus larvae.</title>
        <authorList>
            <person name="Okamoto M."/>
            <person name="Kumagai M."/>
            <person name="Kanamori H."/>
            <person name="Takamatsu D."/>
        </authorList>
    </citation>
    <scope>NUCLEOTIDE SEQUENCE</scope>
    <source>
        <strain evidence="6">J43TS3</strain>
    </source>
</reference>
<accession>A0A919X9B1</accession>
<evidence type="ECO:0000256" key="1">
    <source>
        <dbReference type="ARBA" id="ARBA00006930"/>
    </source>
</evidence>
<dbReference type="SUPFAM" id="SSF52540">
    <property type="entry name" value="P-loop containing nucleoside triphosphate hydrolases"/>
    <property type="match status" value="1"/>
</dbReference>
<organism evidence="6 7">
    <name type="scientific">Ornithinibacillus bavariensis</name>
    <dbReference type="NCBI Taxonomy" id="545502"/>
    <lineage>
        <taxon>Bacteria</taxon>
        <taxon>Bacillati</taxon>
        <taxon>Bacillota</taxon>
        <taxon>Bacilli</taxon>
        <taxon>Bacillales</taxon>
        <taxon>Bacillaceae</taxon>
        <taxon>Ornithinibacillus</taxon>
    </lineage>
</organism>
<feature type="coiled-coil region" evidence="4">
    <location>
        <begin position="776"/>
        <end position="832"/>
    </location>
</feature>
<dbReference type="AlphaFoldDB" id="A0A919X9B1"/>
<feature type="coiled-coil region" evidence="4">
    <location>
        <begin position="536"/>
        <end position="563"/>
    </location>
</feature>
<keyword evidence="4" id="KW-0175">Coiled coil</keyword>
<evidence type="ECO:0000256" key="3">
    <source>
        <dbReference type="ARBA" id="ARBA00013368"/>
    </source>
</evidence>
<evidence type="ECO:0000313" key="7">
    <source>
        <dbReference type="Proteomes" id="UP000676917"/>
    </source>
</evidence>
<dbReference type="EMBL" id="BORP01000007">
    <property type="protein sequence ID" value="GIO28401.1"/>
    <property type="molecule type" value="Genomic_DNA"/>
</dbReference>
<feature type="coiled-coil region" evidence="4">
    <location>
        <begin position="240"/>
        <end position="414"/>
    </location>
</feature>
<evidence type="ECO:0000259" key="5">
    <source>
        <dbReference type="Pfam" id="PF13476"/>
    </source>
</evidence>
<dbReference type="PANTHER" id="PTHR32114:SF2">
    <property type="entry name" value="ABC TRANSPORTER ABCH.3"/>
    <property type="match status" value="1"/>
</dbReference>
<dbReference type="InterPro" id="IPR038729">
    <property type="entry name" value="Rad50/SbcC_AAA"/>
</dbReference>
<dbReference type="Pfam" id="PF13476">
    <property type="entry name" value="AAA_23"/>
    <property type="match status" value="1"/>
</dbReference>
<dbReference type="Gene3D" id="3.40.50.300">
    <property type="entry name" value="P-loop containing nucleotide triphosphate hydrolases"/>
    <property type="match status" value="2"/>
</dbReference>
<proteinExistence type="inferred from homology"/>
<name>A0A919X9B1_9BACI</name>
<dbReference type="GO" id="GO:0016887">
    <property type="term" value="F:ATP hydrolysis activity"/>
    <property type="evidence" value="ECO:0007669"/>
    <property type="project" value="InterPro"/>
</dbReference>
<protein>
    <recommendedName>
        <fullName evidence="3">Nuclease SbcCD subunit C</fullName>
    </recommendedName>
</protein>
<comment type="similarity">
    <text evidence="1">Belongs to the SMC family. SbcC subfamily.</text>
</comment>
<comment type="caution">
    <text evidence="6">The sequence shown here is derived from an EMBL/GenBank/DDBJ whole genome shotgun (WGS) entry which is preliminary data.</text>
</comment>
<dbReference type="PANTHER" id="PTHR32114">
    <property type="entry name" value="ABC TRANSPORTER ABCH.3"/>
    <property type="match status" value="1"/>
</dbReference>